<organism evidence="1">
    <name type="scientific">Klebsiella pneumoniae</name>
    <dbReference type="NCBI Taxonomy" id="573"/>
    <lineage>
        <taxon>Bacteria</taxon>
        <taxon>Pseudomonadati</taxon>
        <taxon>Pseudomonadota</taxon>
        <taxon>Gammaproteobacteria</taxon>
        <taxon>Enterobacterales</taxon>
        <taxon>Enterobacteriaceae</taxon>
        <taxon>Klebsiella/Raoultella group</taxon>
        <taxon>Klebsiella</taxon>
        <taxon>Klebsiella pneumoniae complex</taxon>
    </lineage>
</organism>
<reference evidence="1" key="1">
    <citation type="submission" date="2019-04" db="EMBL/GenBank/DDBJ databases">
        <authorList>
            <consortium name="Pathogen Informatics"/>
        </authorList>
    </citation>
    <scope>NUCLEOTIDE SEQUENCE</scope>
    <source>
        <strain evidence="1">NCTC9183</strain>
    </source>
</reference>
<sequence>MDGLTEKAASDNSDTGRNGYSIKDVAARAYAMTGGSISTLSSIEHKDKVRAYASKSQKAIVIEGNTDQEHVLWHEIGHHIEYSNPHLLERAKGFLKMKAGGRLTYFNSGGRGKAEYIVRAGMSSNYMSKIYMEGRVSAASGRVLSKAPSLNNCRSTEVFSMAMQLYADPDAAAKSVLNDDGLLEFFLGCMKELKDAN</sequence>
<dbReference type="Proteomes" id="UP000507695">
    <property type="component" value="Unassembled WGS sequence"/>
</dbReference>
<dbReference type="AlphaFoldDB" id="A0A4P0XJB1"/>
<evidence type="ECO:0000313" key="1">
    <source>
        <dbReference type="EMBL" id="VTM47939.1"/>
    </source>
</evidence>
<accession>A0A4P0XJB1</accession>
<gene>
    <name evidence="1" type="ORF">NCTC9183_00338</name>
</gene>
<name>A0A4P0XJB1_KLEPN</name>
<proteinExistence type="predicted"/>
<dbReference type="RefSeq" id="WP_016946744.1">
    <property type="nucleotide sequence ID" value="NZ_CAAGWO010000050.1"/>
</dbReference>
<dbReference type="EMBL" id="CABDVL010000002">
    <property type="protein sequence ID" value="VTM47939.1"/>
    <property type="molecule type" value="Genomic_DNA"/>
</dbReference>
<protein>
    <submittedName>
        <fullName evidence="1">Uncharacterized protein</fullName>
    </submittedName>
</protein>